<name>A0A0F6TV98_CITAM</name>
<sequence length="149" mass="16721">MMRFKPRHIVGLFAILVTGMIILYWCYGIQVSATASHEPEEKNICPLSHPLMVKVANNTFRNFARAQIKIELWKGDSAINILTTSDFYFLKSLAPFKSGTLCFSDNYFATNIVSGEGIAASAIREARELEVKIKDTQTVVLEIIPTFSK</sequence>
<reference evidence="1 2" key="1">
    <citation type="journal article" date="2013" name="Appl. Microbiol. Biotechnol.">
        <title>Glycerol assimilation and production of 1,3-propanediol by Citrobacter amalonaticus Y19.</title>
        <authorList>
            <person name="Ainala S.K."/>
            <person name="Ashok S."/>
            <person name="Ko Y."/>
            <person name="Park S."/>
        </authorList>
    </citation>
    <scope>NUCLEOTIDE SEQUENCE [LARGE SCALE GENOMIC DNA]</scope>
    <source>
        <strain evidence="1 2">Y19</strain>
    </source>
</reference>
<evidence type="ECO:0000313" key="2">
    <source>
        <dbReference type="Proteomes" id="UP000034085"/>
    </source>
</evidence>
<gene>
    <name evidence="1" type="ORF">F384_11270</name>
</gene>
<dbReference type="RefSeq" id="WP_046481554.1">
    <property type="nucleotide sequence ID" value="NZ_CP011132.1"/>
</dbReference>
<dbReference type="AlphaFoldDB" id="A0A0F6TV98"/>
<dbReference type="EMBL" id="CP011132">
    <property type="protein sequence ID" value="AKE59121.1"/>
    <property type="molecule type" value="Genomic_DNA"/>
</dbReference>
<protein>
    <submittedName>
        <fullName evidence="1">Uncharacterized protein</fullName>
    </submittedName>
</protein>
<accession>A0A0F6TV98</accession>
<evidence type="ECO:0000313" key="1">
    <source>
        <dbReference type="EMBL" id="AKE59121.1"/>
    </source>
</evidence>
<dbReference type="PATRIC" id="fig|1261127.3.peg.2351"/>
<organism evidence="1 2">
    <name type="scientific">Citrobacter amalonaticus Y19</name>
    <dbReference type="NCBI Taxonomy" id="1261127"/>
    <lineage>
        <taxon>Bacteria</taxon>
        <taxon>Pseudomonadati</taxon>
        <taxon>Pseudomonadota</taxon>
        <taxon>Gammaproteobacteria</taxon>
        <taxon>Enterobacterales</taxon>
        <taxon>Enterobacteriaceae</taxon>
        <taxon>Citrobacter</taxon>
    </lineage>
</organism>
<proteinExistence type="predicted"/>
<dbReference type="HOGENOM" id="CLU_1746392_0_0_6"/>
<dbReference type="Proteomes" id="UP000034085">
    <property type="component" value="Chromosome"/>
</dbReference>
<dbReference type="KEGG" id="cama:F384_11270"/>